<dbReference type="Proteomes" id="UP000441208">
    <property type="component" value="Unassembled WGS sequence"/>
</dbReference>
<evidence type="ECO:0000313" key="5">
    <source>
        <dbReference type="EMBL" id="KAE9095484.1"/>
    </source>
</evidence>
<dbReference type="Proteomes" id="UP000488956">
    <property type="component" value="Unassembled WGS sequence"/>
</dbReference>
<dbReference type="EMBL" id="QXGC01001145">
    <property type="protein sequence ID" value="KAE9210067.1"/>
    <property type="molecule type" value="Genomic_DNA"/>
</dbReference>
<evidence type="ECO:0000313" key="19">
    <source>
        <dbReference type="Proteomes" id="UP000476176"/>
    </source>
</evidence>
<evidence type="ECO:0000313" key="17">
    <source>
        <dbReference type="Proteomes" id="UP000441208"/>
    </source>
</evidence>
<evidence type="ECO:0000313" key="9">
    <source>
        <dbReference type="EMBL" id="KAE9211449.1"/>
    </source>
</evidence>
<evidence type="ECO:0000313" key="4">
    <source>
        <dbReference type="EMBL" id="KAE9095321.1"/>
    </source>
</evidence>
<accession>A0A6A3REW9</accession>
<dbReference type="EMBL" id="QXGB01001173">
    <property type="protein sequence ID" value="KAE9195626.1"/>
    <property type="molecule type" value="Genomic_DNA"/>
</dbReference>
<sequence>MEADDVAGLDRVFAAAAGGLHADAGPNRNSPEQRDQVALSLCRGT</sequence>
<keyword evidence="13" id="KW-1185">Reference proteome</keyword>
<evidence type="ECO:0000313" key="14">
    <source>
        <dbReference type="Proteomes" id="UP000437068"/>
    </source>
</evidence>
<dbReference type="AlphaFoldDB" id="A0A6A3REW9"/>
<feature type="region of interest" description="Disordered" evidence="1">
    <location>
        <begin position="20"/>
        <end position="45"/>
    </location>
</feature>
<dbReference type="EMBL" id="QXGF01001229">
    <property type="protein sequence ID" value="KAE8931537.1"/>
    <property type="molecule type" value="Genomic_DNA"/>
</dbReference>
<dbReference type="EMBL" id="QXGA01001122">
    <property type="protein sequence ID" value="KAE9128477.1"/>
    <property type="molecule type" value="Genomic_DNA"/>
</dbReference>
<name>A0A6A3REW9_9STRA</name>
<dbReference type="Proteomes" id="UP000440732">
    <property type="component" value="Unassembled WGS sequence"/>
</dbReference>
<dbReference type="Proteomes" id="UP000476176">
    <property type="component" value="Unassembled WGS sequence"/>
</dbReference>
<evidence type="ECO:0000313" key="11">
    <source>
        <dbReference type="EMBL" id="KAE9326629.1"/>
    </source>
</evidence>
<evidence type="ECO:0000313" key="16">
    <source>
        <dbReference type="Proteomes" id="UP000440732"/>
    </source>
</evidence>
<protein>
    <submittedName>
        <fullName evidence="5">Uncharacterized protein</fullName>
    </submittedName>
</protein>
<evidence type="ECO:0000313" key="8">
    <source>
        <dbReference type="EMBL" id="KAE9210067.1"/>
    </source>
</evidence>
<reference evidence="12 13" key="1">
    <citation type="submission" date="2018-08" db="EMBL/GenBank/DDBJ databases">
        <title>Genomic investigation of the strawberry pathogen Phytophthora fragariae indicates pathogenicity is determined by transcriptional variation in three key races.</title>
        <authorList>
            <person name="Adams T.M."/>
            <person name="Armitage A.D."/>
            <person name="Sobczyk M.K."/>
            <person name="Bates H.J."/>
            <person name="Dunwell J.M."/>
            <person name="Nellist C.F."/>
            <person name="Harrison R.J."/>
        </authorList>
    </citation>
    <scope>NUCLEOTIDE SEQUENCE [LARGE SCALE GENOMIC DNA]</scope>
    <source>
        <strain evidence="10 14">A4</strain>
        <strain evidence="9 15">BC-1</strain>
        <strain evidence="8 19">BC-23</strain>
        <strain evidence="7 13">NOV-27</strain>
        <strain evidence="6 16">NOV-5</strain>
        <strain evidence="5 17">NOV-71</strain>
        <strain evidence="11 20">NOV-77</strain>
        <strain evidence="2 12">NOV-9</strain>
        <strain evidence="4 21">ONT-3</strain>
        <strain evidence="3 18">SCRP245</strain>
    </source>
</reference>
<evidence type="ECO:0000313" key="15">
    <source>
        <dbReference type="Proteomes" id="UP000440367"/>
    </source>
</evidence>
<evidence type="ECO:0000313" key="6">
    <source>
        <dbReference type="EMBL" id="KAE9128477.1"/>
    </source>
</evidence>
<evidence type="ECO:0000313" key="20">
    <source>
        <dbReference type="Proteomes" id="UP000486351"/>
    </source>
</evidence>
<dbReference type="Proteomes" id="UP000433483">
    <property type="component" value="Unassembled WGS sequence"/>
</dbReference>
<evidence type="ECO:0000313" key="2">
    <source>
        <dbReference type="EMBL" id="KAE8931537.1"/>
    </source>
</evidence>
<evidence type="ECO:0000313" key="3">
    <source>
        <dbReference type="EMBL" id="KAE8995865.1"/>
    </source>
</evidence>
<dbReference type="EMBL" id="QXGD01001223">
    <property type="protein sequence ID" value="KAE9211449.1"/>
    <property type="molecule type" value="Genomic_DNA"/>
</dbReference>
<dbReference type="EMBL" id="QXFX01001165">
    <property type="protein sequence ID" value="KAE9095321.1"/>
    <property type="molecule type" value="Genomic_DNA"/>
</dbReference>
<evidence type="ECO:0000313" key="7">
    <source>
        <dbReference type="EMBL" id="KAE9195626.1"/>
    </source>
</evidence>
<evidence type="ECO:0000313" key="13">
    <source>
        <dbReference type="Proteomes" id="UP000433483"/>
    </source>
</evidence>
<dbReference type="Proteomes" id="UP000429523">
    <property type="component" value="Unassembled WGS sequence"/>
</dbReference>
<dbReference type="EMBL" id="QXFW01001137">
    <property type="protein sequence ID" value="KAE8995865.1"/>
    <property type="molecule type" value="Genomic_DNA"/>
</dbReference>
<evidence type="ECO:0000313" key="12">
    <source>
        <dbReference type="Proteomes" id="UP000429523"/>
    </source>
</evidence>
<evidence type="ECO:0000313" key="21">
    <source>
        <dbReference type="Proteomes" id="UP000488956"/>
    </source>
</evidence>
<gene>
    <name evidence="10" type="ORF">PF001_g16515</name>
    <name evidence="9" type="ORF">PF002_g18528</name>
    <name evidence="8" type="ORF">PF004_g16282</name>
    <name evidence="7" type="ORF">PF005_g17207</name>
    <name evidence="6" type="ORF">PF006_g16273</name>
    <name evidence="5" type="ORF">PF007_g17359</name>
    <name evidence="11" type="ORF">PF008_g16594</name>
    <name evidence="2" type="ORF">PF009_g18405</name>
    <name evidence="4" type="ORF">PF010_g16743</name>
    <name evidence="3" type="ORF">PF011_g16140</name>
</gene>
<evidence type="ECO:0000313" key="10">
    <source>
        <dbReference type="EMBL" id="KAE9297192.1"/>
    </source>
</evidence>
<comment type="caution">
    <text evidence="5">The sequence shown here is derived from an EMBL/GenBank/DDBJ whole genome shotgun (WGS) entry which is preliminary data.</text>
</comment>
<dbReference type="EMBL" id="QXGE01001139">
    <property type="protein sequence ID" value="KAE9297192.1"/>
    <property type="molecule type" value="Genomic_DNA"/>
</dbReference>
<dbReference type="EMBL" id="QXFY01001149">
    <property type="protein sequence ID" value="KAE9326629.1"/>
    <property type="molecule type" value="Genomic_DNA"/>
</dbReference>
<dbReference type="Proteomes" id="UP000486351">
    <property type="component" value="Unassembled WGS sequence"/>
</dbReference>
<dbReference type="Proteomes" id="UP000460718">
    <property type="component" value="Unassembled WGS sequence"/>
</dbReference>
<dbReference type="EMBL" id="QXFZ01001171">
    <property type="protein sequence ID" value="KAE9095484.1"/>
    <property type="molecule type" value="Genomic_DNA"/>
</dbReference>
<proteinExistence type="predicted"/>
<evidence type="ECO:0000256" key="1">
    <source>
        <dbReference type="SAM" id="MobiDB-lite"/>
    </source>
</evidence>
<dbReference type="Proteomes" id="UP000440367">
    <property type="component" value="Unassembled WGS sequence"/>
</dbReference>
<evidence type="ECO:0000313" key="18">
    <source>
        <dbReference type="Proteomes" id="UP000460718"/>
    </source>
</evidence>
<dbReference type="Proteomes" id="UP000437068">
    <property type="component" value="Unassembled WGS sequence"/>
</dbReference>
<organism evidence="5 17">
    <name type="scientific">Phytophthora fragariae</name>
    <dbReference type="NCBI Taxonomy" id="53985"/>
    <lineage>
        <taxon>Eukaryota</taxon>
        <taxon>Sar</taxon>
        <taxon>Stramenopiles</taxon>
        <taxon>Oomycota</taxon>
        <taxon>Peronosporomycetes</taxon>
        <taxon>Peronosporales</taxon>
        <taxon>Peronosporaceae</taxon>
        <taxon>Phytophthora</taxon>
    </lineage>
</organism>